<organism evidence="1 2">
    <name type="scientific">Athelia psychrophila</name>
    <dbReference type="NCBI Taxonomy" id="1759441"/>
    <lineage>
        <taxon>Eukaryota</taxon>
        <taxon>Fungi</taxon>
        <taxon>Dikarya</taxon>
        <taxon>Basidiomycota</taxon>
        <taxon>Agaricomycotina</taxon>
        <taxon>Agaricomycetes</taxon>
        <taxon>Agaricomycetidae</taxon>
        <taxon>Atheliales</taxon>
        <taxon>Atheliaceae</taxon>
        <taxon>Athelia</taxon>
    </lineage>
</organism>
<dbReference type="STRING" id="436010.A0A166IJM9"/>
<proteinExistence type="predicted"/>
<reference evidence="1 2" key="1">
    <citation type="journal article" date="2016" name="Mol. Biol. Evol.">
        <title>Comparative Genomics of Early-Diverging Mushroom-Forming Fungi Provides Insights into the Origins of Lignocellulose Decay Capabilities.</title>
        <authorList>
            <person name="Nagy L.G."/>
            <person name="Riley R."/>
            <person name="Tritt A."/>
            <person name="Adam C."/>
            <person name="Daum C."/>
            <person name="Floudas D."/>
            <person name="Sun H."/>
            <person name="Yadav J.S."/>
            <person name="Pangilinan J."/>
            <person name="Larsson K.H."/>
            <person name="Matsuura K."/>
            <person name="Barry K."/>
            <person name="Labutti K."/>
            <person name="Kuo R."/>
            <person name="Ohm R.A."/>
            <person name="Bhattacharya S.S."/>
            <person name="Shirouzu T."/>
            <person name="Yoshinaga Y."/>
            <person name="Martin F.M."/>
            <person name="Grigoriev I.V."/>
            <person name="Hibbett D.S."/>
        </authorList>
    </citation>
    <scope>NUCLEOTIDE SEQUENCE [LARGE SCALE GENOMIC DNA]</scope>
    <source>
        <strain evidence="1 2">CBS 109695</strain>
    </source>
</reference>
<evidence type="ECO:0000313" key="2">
    <source>
        <dbReference type="Proteomes" id="UP000076532"/>
    </source>
</evidence>
<dbReference type="OrthoDB" id="2634410at2759"/>
<name>A0A166IJM9_9AGAM</name>
<dbReference type="Proteomes" id="UP000076532">
    <property type="component" value="Unassembled WGS sequence"/>
</dbReference>
<dbReference type="AlphaFoldDB" id="A0A166IJM9"/>
<keyword evidence="2" id="KW-1185">Reference proteome</keyword>
<accession>A0A166IJM9</accession>
<gene>
    <name evidence="1" type="ORF">FIBSPDRAFT_954963</name>
</gene>
<sequence>MFLQPKIVSLSQLDSETIATALSKIKSVLEGKEKEFCLRGVTNEFYDHLDAVSRDDLAGWEGARVDLYDGVLKVGYPTSPGHEILGSLFKRLSKNTDSYPPGPYNGSEIISCGTASVKLADGVKQPDYSLYERRQGTGPMAAEAHALNAVPTITWEVGYSESPEKLALDAARMICLSKGLIQLVVTINITSEIQNTDRVGGKRKVEEEELPRVRALEGVTCAFWEMDFNAFNEVPSYSGRLNKLVPSHQHHTQPPTSFPTTVSMDSKKYTVKAMQTLSHQIHRLLVSLCACMADILN</sequence>
<evidence type="ECO:0000313" key="1">
    <source>
        <dbReference type="EMBL" id="KZP19896.1"/>
    </source>
</evidence>
<protein>
    <submittedName>
        <fullName evidence="1">Uncharacterized protein</fullName>
    </submittedName>
</protein>
<dbReference type="EMBL" id="KV417559">
    <property type="protein sequence ID" value="KZP19896.1"/>
    <property type="molecule type" value="Genomic_DNA"/>
</dbReference>